<dbReference type="Gene3D" id="3.90.226.10">
    <property type="entry name" value="2-enoyl-CoA Hydratase, Chain A, domain 1"/>
    <property type="match status" value="1"/>
</dbReference>
<dbReference type="OrthoDB" id="9775794at2"/>
<dbReference type="Proteomes" id="UP000198312">
    <property type="component" value="Chromosome"/>
</dbReference>
<dbReference type="SUPFAM" id="SSF52096">
    <property type="entry name" value="ClpP/crotonase"/>
    <property type="match status" value="1"/>
</dbReference>
<dbReference type="NCBIfam" id="NF005804">
    <property type="entry name" value="PRK07659.1"/>
    <property type="match status" value="1"/>
</dbReference>
<dbReference type="PANTHER" id="PTHR43459">
    <property type="entry name" value="ENOYL-COA HYDRATASE"/>
    <property type="match status" value="1"/>
</dbReference>
<dbReference type="EC" id="4.2.1.17" evidence="2"/>
<sequence>METVLYESVDQIGYVYLNRPERYNALDKEMLLELLEVIKKVEKSDDRIVIIGGKGKAFSAGGDISMMKDFNNRDFYDEVMDTISEVVTRLYMLPKIVISAIKGPAAGLGLSLALTADYVVARNDAKLGMLFLGVGLAPDGGGHFWLKERLGVHGAKQFTWSMEQVDGATAYSMNLVDQVSEEPIVNYTDELAKKLLLMPLTSMVKTKLMYHNEMKATLQHYLSEEKKTQWELRQTKDHKEGVSAFLEKRQPTFIGE</sequence>
<dbReference type="InterPro" id="IPR029045">
    <property type="entry name" value="ClpP/crotonase-like_dom_sf"/>
</dbReference>
<evidence type="ECO:0000313" key="3">
    <source>
        <dbReference type="Proteomes" id="UP000198312"/>
    </source>
</evidence>
<protein>
    <submittedName>
        <fullName evidence="2">Enoyl-CoA hydratase</fullName>
        <ecNumber evidence="2">4.2.1.17</ecNumber>
    </submittedName>
</protein>
<evidence type="ECO:0000313" key="2">
    <source>
        <dbReference type="EMBL" id="ASK60887.1"/>
    </source>
</evidence>
<accession>A0A220TYK7</accession>
<dbReference type="PANTHER" id="PTHR43459:SF1">
    <property type="entry name" value="EG:BACN32G11.4 PROTEIN"/>
    <property type="match status" value="1"/>
</dbReference>
<reference evidence="2 3" key="1">
    <citation type="submission" date="2017-07" db="EMBL/GenBank/DDBJ databases">
        <title>Virgibacillus sp. LM2416.</title>
        <authorList>
            <person name="Tak E.J."/>
            <person name="Bae J.-W."/>
        </authorList>
    </citation>
    <scope>NUCLEOTIDE SEQUENCE [LARGE SCALE GENOMIC DNA]</scope>
    <source>
        <strain evidence="2 3">LM2416</strain>
    </source>
</reference>
<dbReference type="InterPro" id="IPR014748">
    <property type="entry name" value="Enoyl-CoA_hydra_C"/>
</dbReference>
<name>A0A220TYK7_9BACI</name>
<dbReference type="Pfam" id="PF00378">
    <property type="entry name" value="ECH_1"/>
    <property type="match status" value="1"/>
</dbReference>
<gene>
    <name evidence="2" type="ORF">CFK37_01010</name>
</gene>
<dbReference type="Gene3D" id="1.10.12.10">
    <property type="entry name" value="Lyase 2-enoyl-coa Hydratase, Chain A, domain 2"/>
    <property type="match status" value="1"/>
</dbReference>
<dbReference type="RefSeq" id="WP_089060164.1">
    <property type="nucleotide sequence ID" value="NZ_CP022315.1"/>
</dbReference>
<dbReference type="InterPro" id="IPR001753">
    <property type="entry name" value="Enoyl-CoA_hydra/iso"/>
</dbReference>
<keyword evidence="3" id="KW-1185">Reference proteome</keyword>
<dbReference type="CDD" id="cd06558">
    <property type="entry name" value="crotonase-like"/>
    <property type="match status" value="1"/>
</dbReference>
<dbReference type="EMBL" id="CP022315">
    <property type="protein sequence ID" value="ASK60887.1"/>
    <property type="molecule type" value="Genomic_DNA"/>
</dbReference>
<dbReference type="GO" id="GO:0004300">
    <property type="term" value="F:enoyl-CoA hydratase activity"/>
    <property type="evidence" value="ECO:0007669"/>
    <property type="project" value="UniProtKB-EC"/>
</dbReference>
<proteinExistence type="inferred from homology"/>
<comment type="similarity">
    <text evidence="1">Belongs to the enoyl-CoA hydratase/isomerase family.</text>
</comment>
<dbReference type="KEGG" id="vil:CFK37_01010"/>
<organism evidence="2 3">
    <name type="scientific">Virgibacillus phasianinus</name>
    <dbReference type="NCBI Taxonomy" id="2017483"/>
    <lineage>
        <taxon>Bacteria</taxon>
        <taxon>Bacillati</taxon>
        <taxon>Bacillota</taxon>
        <taxon>Bacilli</taxon>
        <taxon>Bacillales</taxon>
        <taxon>Bacillaceae</taxon>
        <taxon>Virgibacillus</taxon>
    </lineage>
</organism>
<dbReference type="AlphaFoldDB" id="A0A220TYK7"/>
<keyword evidence="2" id="KW-0456">Lyase</keyword>
<evidence type="ECO:0000256" key="1">
    <source>
        <dbReference type="ARBA" id="ARBA00005254"/>
    </source>
</evidence>